<dbReference type="EMBL" id="CAJJDN010000086">
    <property type="protein sequence ID" value="CAD8106429.1"/>
    <property type="molecule type" value="Genomic_DNA"/>
</dbReference>
<name>A0A8S1PV34_9CILI</name>
<accession>A0A8S1PV34</accession>
<protein>
    <submittedName>
        <fullName evidence="1">Uncharacterized protein</fullName>
    </submittedName>
</protein>
<evidence type="ECO:0000313" key="1">
    <source>
        <dbReference type="EMBL" id="CAD8106429.1"/>
    </source>
</evidence>
<proteinExistence type="predicted"/>
<dbReference type="AlphaFoldDB" id="A0A8S1PV34"/>
<organism evidence="1 2">
    <name type="scientific">Paramecium sonneborni</name>
    <dbReference type="NCBI Taxonomy" id="65129"/>
    <lineage>
        <taxon>Eukaryota</taxon>
        <taxon>Sar</taxon>
        <taxon>Alveolata</taxon>
        <taxon>Ciliophora</taxon>
        <taxon>Intramacronucleata</taxon>
        <taxon>Oligohymenophorea</taxon>
        <taxon>Peniculida</taxon>
        <taxon>Parameciidae</taxon>
        <taxon>Paramecium</taxon>
    </lineage>
</organism>
<reference evidence="1" key="1">
    <citation type="submission" date="2021-01" db="EMBL/GenBank/DDBJ databases">
        <authorList>
            <consortium name="Genoscope - CEA"/>
            <person name="William W."/>
        </authorList>
    </citation>
    <scope>NUCLEOTIDE SEQUENCE</scope>
</reference>
<gene>
    <name evidence="1" type="ORF">PSON_ATCC_30995.1.T0860205</name>
</gene>
<dbReference type="Proteomes" id="UP000692954">
    <property type="component" value="Unassembled WGS sequence"/>
</dbReference>
<comment type="caution">
    <text evidence="1">The sequence shown here is derived from an EMBL/GenBank/DDBJ whole genome shotgun (WGS) entry which is preliminary data.</text>
</comment>
<sequence length="118" mass="14367">MIHLIVKIHNNRQHFQQFFATNKNLITLKNNYLQRYKKQAIMKDGQVIQNKKQIKMYFGKEQIFDLKQQNITIVQYKINQQMRKNNCNTKLKQTQQSIFFYLKHQDQVTIDGYQTLQL</sequence>
<keyword evidence="2" id="KW-1185">Reference proteome</keyword>
<evidence type="ECO:0000313" key="2">
    <source>
        <dbReference type="Proteomes" id="UP000692954"/>
    </source>
</evidence>